<sequence>MQDQTPASALSRLDMESPPPSSPLEDVKPRVKREPNSESRAIMIDDDDGPTNDLSGAQYEEMDEDELMAQAAVVEVEHKRAMLQLQLAQRKKNKGKGAPRQSM</sequence>
<gene>
    <name evidence="2" type="ORF">BU26DRAFT_518745</name>
</gene>
<organism evidence="2 3">
    <name type="scientific">Trematosphaeria pertusa</name>
    <dbReference type="NCBI Taxonomy" id="390896"/>
    <lineage>
        <taxon>Eukaryota</taxon>
        <taxon>Fungi</taxon>
        <taxon>Dikarya</taxon>
        <taxon>Ascomycota</taxon>
        <taxon>Pezizomycotina</taxon>
        <taxon>Dothideomycetes</taxon>
        <taxon>Pleosporomycetidae</taxon>
        <taxon>Pleosporales</taxon>
        <taxon>Massarineae</taxon>
        <taxon>Trematosphaeriaceae</taxon>
        <taxon>Trematosphaeria</taxon>
    </lineage>
</organism>
<evidence type="ECO:0000313" key="2">
    <source>
        <dbReference type="EMBL" id="KAF2250349.1"/>
    </source>
</evidence>
<proteinExistence type="predicted"/>
<name>A0A6A6IJF3_9PLEO</name>
<dbReference type="AlphaFoldDB" id="A0A6A6IJF3"/>
<dbReference type="RefSeq" id="XP_033685353.1">
    <property type="nucleotide sequence ID" value="XM_033828886.1"/>
</dbReference>
<protein>
    <submittedName>
        <fullName evidence="2">Uncharacterized protein</fullName>
    </submittedName>
</protein>
<keyword evidence="3" id="KW-1185">Reference proteome</keyword>
<dbReference type="Proteomes" id="UP000800094">
    <property type="component" value="Unassembled WGS sequence"/>
</dbReference>
<reference evidence="2" key="1">
    <citation type="journal article" date="2020" name="Stud. Mycol.">
        <title>101 Dothideomycetes genomes: a test case for predicting lifestyles and emergence of pathogens.</title>
        <authorList>
            <person name="Haridas S."/>
            <person name="Albert R."/>
            <person name="Binder M."/>
            <person name="Bloem J."/>
            <person name="Labutti K."/>
            <person name="Salamov A."/>
            <person name="Andreopoulos B."/>
            <person name="Baker S."/>
            <person name="Barry K."/>
            <person name="Bills G."/>
            <person name="Bluhm B."/>
            <person name="Cannon C."/>
            <person name="Castanera R."/>
            <person name="Culley D."/>
            <person name="Daum C."/>
            <person name="Ezra D."/>
            <person name="Gonzalez J."/>
            <person name="Henrissat B."/>
            <person name="Kuo A."/>
            <person name="Liang C."/>
            <person name="Lipzen A."/>
            <person name="Lutzoni F."/>
            <person name="Magnuson J."/>
            <person name="Mondo S."/>
            <person name="Nolan M."/>
            <person name="Ohm R."/>
            <person name="Pangilinan J."/>
            <person name="Park H.-J."/>
            <person name="Ramirez L."/>
            <person name="Alfaro M."/>
            <person name="Sun H."/>
            <person name="Tritt A."/>
            <person name="Yoshinaga Y."/>
            <person name="Zwiers L.-H."/>
            <person name="Turgeon B."/>
            <person name="Goodwin S."/>
            <person name="Spatafora J."/>
            <person name="Crous P."/>
            <person name="Grigoriev I."/>
        </authorList>
    </citation>
    <scope>NUCLEOTIDE SEQUENCE</scope>
    <source>
        <strain evidence="2">CBS 122368</strain>
    </source>
</reference>
<dbReference type="EMBL" id="ML987194">
    <property type="protein sequence ID" value="KAF2250349.1"/>
    <property type="molecule type" value="Genomic_DNA"/>
</dbReference>
<accession>A0A6A6IJF3</accession>
<evidence type="ECO:0000256" key="1">
    <source>
        <dbReference type="SAM" id="MobiDB-lite"/>
    </source>
</evidence>
<feature type="region of interest" description="Disordered" evidence="1">
    <location>
        <begin position="1"/>
        <end position="55"/>
    </location>
</feature>
<evidence type="ECO:0000313" key="3">
    <source>
        <dbReference type="Proteomes" id="UP000800094"/>
    </source>
</evidence>
<feature type="compositionally biased region" description="Basic and acidic residues" evidence="1">
    <location>
        <begin position="25"/>
        <end position="37"/>
    </location>
</feature>
<dbReference type="GeneID" id="54582216"/>